<comment type="pathway">
    <text evidence="2 7 8">Pyrimidine metabolism; UMP biosynthesis via de novo pathway; UMP from orotate: step 2/2.</text>
</comment>
<evidence type="ECO:0000256" key="5">
    <source>
        <dbReference type="ARBA" id="ARBA00023239"/>
    </source>
</evidence>
<evidence type="ECO:0000256" key="3">
    <source>
        <dbReference type="ARBA" id="ARBA00022793"/>
    </source>
</evidence>
<dbReference type="InterPro" id="IPR014732">
    <property type="entry name" value="OMPdecase"/>
</dbReference>
<feature type="binding site" evidence="7">
    <location>
        <position position="198"/>
    </location>
    <ligand>
        <name>substrate</name>
    </ligand>
</feature>
<feature type="binding site" evidence="7">
    <location>
        <begin position="73"/>
        <end position="82"/>
    </location>
    <ligand>
        <name>substrate</name>
    </ligand>
</feature>
<dbReference type="RefSeq" id="WP_407337642.1">
    <property type="nucleotide sequence ID" value="NZ_CP136862.1"/>
</dbReference>
<dbReference type="CDD" id="cd04725">
    <property type="entry name" value="OMP_decarboxylase_like"/>
    <property type="match status" value="1"/>
</dbReference>
<evidence type="ECO:0000259" key="9">
    <source>
        <dbReference type="SMART" id="SM00934"/>
    </source>
</evidence>
<keyword evidence="5 7" id="KW-0456">Lyase</keyword>
<dbReference type="Gene3D" id="3.20.20.70">
    <property type="entry name" value="Aldolase class I"/>
    <property type="match status" value="1"/>
</dbReference>
<dbReference type="GO" id="GO:0004590">
    <property type="term" value="F:orotidine-5'-phosphate decarboxylase activity"/>
    <property type="evidence" value="ECO:0007669"/>
    <property type="project" value="UniProtKB-EC"/>
</dbReference>
<comment type="catalytic activity">
    <reaction evidence="6 7 8">
        <text>orotidine 5'-phosphate + H(+) = UMP + CO2</text>
        <dbReference type="Rhea" id="RHEA:11596"/>
        <dbReference type="ChEBI" id="CHEBI:15378"/>
        <dbReference type="ChEBI" id="CHEBI:16526"/>
        <dbReference type="ChEBI" id="CHEBI:57538"/>
        <dbReference type="ChEBI" id="CHEBI:57865"/>
        <dbReference type="EC" id="4.1.1.23"/>
    </reaction>
</comment>
<dbReference type="InterPro" id="IPR047596">
    <property type="entry name" value="OMPdecase_bac"/>
</dbReference>
<dbReference type="PROSITE" id="PS00156">
    <property type="entry name" value="OMPDECASE"/>
    <property type="match status" value="1"/>
</dbReference>
<evidence type="ECO:0000256" key="2">
    <source>
        <dbReference type="ARBA" id="ARBA00004861"/>
    </source>
</evidence>
<feature type="binding site" evidence="7">
    <location>
        <position position="189"/>
    </location>
    <ligand>
        <name>substrate</name>
    </ligand>
</feature>
<dbReference type="EMBL" id="CP136862">
    <property type="protein sequence ID" value="WOJ88203.1"/>
    <property type="molecule type" value="Genomic_DNA"/>
</dbReference>
<dbReference type="SMART" id="SM00934">
    <property type="entry name" value="OMPdecase"/>
    <property type="match status" value="1"/>
</dbReference>
<evidence type="ECO:0000313" key="10">
    <source>
        <dbReference type="EMBL" id="WOJ88203.1"/>
    </source>
</evidence>
<dbReference type="PANTHER" id="PTHR32119">
    <property type="entry name" value="OROTIDINE 5'-PHOSPHATE DECARBOXYLASE"/>
    <property type="match status" value="1"/>
</dbReference>
<feature type="binding site" evidence="7">
    <location>
        <position position="128"/>
    </location>
    <ligand>
        <name>substrate</name>
    </ligand>
</feature>
<evidence type="ECO:0000256" key="6">
    <source>
        <dbReference type="ARBA" id="ARBA00049157"/>
    </source>
</evidence>
<dbReference type="InterPro" id="IPR001754">
    <property type="entry name" value="OMPdeCOase_dom"/>
</dbReference>
<dbReference type="EC" id="4.1.1.23" evidence="7"/>
<feature type="binding site" evidence="7">
    <location>
        <position position="218"/>
    </location>
    <ligand>
        <name>substrate</name>
    </ligand>
</feature>
<gene>
    <name evidence="7 10" type="primary">pyrF</name>
    <name evidence="10" type="ORF">RZS28_10100</name>
</gene>
<feature type="binding site" evidence="7">
    <location>
        <position position="219"/>
    </location>
    <ligand>
        <name>substrate</name>
    </ligand>
</feature>
<dbReference type="NCBIfam" id="NF001273">
    <property type="entry name" value="PRK00230.1"/>
    <property type="match status" value="1"/>
</dbReference>
<dbReference type="InterPro" id="IPR013785">
    <property type="entry name" value="Aldolase_TIM"/>
</dbReference>
<dbReference type="InterPro" id="IPR011060">
    <property type="entry name" value="RibuloseP-bd_barrel"/>
</dbReference>
<feature type="binding site" evidence="7">
    <location>
        <position position="24"/>
    </location>
    <ligand>
        <name>substrate</name>
    </ligand>
</feature>
<feature type="active site" description="Proton donor" evidence="7">
    <location>
        <position position="75"/>
    </location>
</feature>
<accession>A0ABZ0HNJ6</accession>
<sequence>MSEAAAPARQSAVPARERLIVALDFATAREAEAMVGRLGDSVSFYKIGMELAYGGGLPFAQDLIKDGKQVFLDLKLHDIPNTVARACANAARFGADFLTVHAYPQTMAAAKAGVAGSPLRLLGVTVMTSYDDKDLAEAGYAYGVKDLVARRAAQARDVGLHGLILSAEEVGAMRAQLGPDMILVTPGIRPAGAKAGDQKRAMTPAAARAAGADHLVVGRPIIEADDPRAAAEAIIAEIASAASAKGS</sequence>
<keyword evidence="4 7" id="KW-0665">Pyrimidine biosynthesis</keyword>
<reference evidence="10 11" key="1">
    <citation type="submission" date="2023-10" db="EMBL/GenBank/DDBJ databases">
        <title>Novel methanotroph of the genus Methylocapsa from a subarctic wetland.</title>
        <authorList>
            <person name="Belova S.E."/>
            <person name="Oshkin I.Y."/>
            <person name="Miroshnikov K."/>
            <person name="Dedysh S.N."/>
        </authorList>
    </citation>
    <scope>NUCLEOTIDE SEQUENCE [LARGE SCALE GENOMIC DNA]</scope>
    <source>
        <strain evidence="10 11">RX1</strain>
    </source>
</reference>
<name>A0ABZ0HNJ6_9HYPH</name>
<protein>
    <recommendedName>
        <fullName evidence="7">Orotidine 5'-phosphate decarboxylase</fullName>
        <ecNumber evidence="7">4.1.1.23</ecNumber>
    </recommendedName>
    <alternativeName>
        <fullName evidence="7">OMP decarboxylase</fullName>
        <shortName evidence="7">OMPDCase</shortName>
        <shortName evidence="7">OMPdecase</shortName>
    </alternativeName>
</protein>
<dbReference type="PANTHER" id="PTHR32119:SF2">
    <property type="entry name" value="OROTIDINE 5'-PHOSPHATE DECARBOXYLASE"/>
    <property type="match status" value="1"/>
</dbReference>
<evidence type="ECO:0000256" key="4">
    <source>
        <dbReference type="ARBA" id="ARBA00022975"/>
    </source>
</evidence>
<evidence type="ECO:0000313" key="11">
    <source>
        <dbReference type="Proteomes" id="UP001626536"/>
    </source>
</evidence>
<evidence type="ECO:0000256" key="7">
    <source>
        <dbReference type="HAMAP-Rule" id="MF_01200"/>
    </source>
</evidence>
<evidence type="ECO:0000256" key="8">
    <source>
        <dbReference type="RuleBase" id="RU000512"/>
    </source>
</evidence>
<comment type="similarity">
    <text evidence="7">Belongs to the OMP decarboxylase family. Type 1 subfamily.</text>
</comment>
<proteinExistence type="inferred from homology"/>
<keyword evidence="3 7" id="KW-0210">Decarboxylase</keyword>
<dbReference type="NCBIfam" id="TIGR01740">
    <property type="entry name" value="pyrF"/>
    <property type="match status" value="1"/>
</dbReference>
<keyword evidence="11" id="KW-1185">Reference proteome</keyword>
<comment type="subunit">
    <text evidence="7">Homodimer.</text>
</comment>
<feature type="binding site" evidence="7">
    <location>
        <position position="46"/>
    </location>
    <ligand>
        <name>substrate</name>
    </ligand>
</feature>
<comment type="function">
    <text evidence="1 7">Catalyzes the decarboxylation of orotidine 5'-monophosphate (OMP) to uridine 5'-monophosphate (UMP).</text>
</comment>
<organism evidence="10 11">
    <name type="scientific">Methylocapsa polymorpha</name>
    <dbReference type="NCBI Taxonomy" id="3080828"/>
    <lineage>
        <taxon>Bacteria</taxon>
        <taxon>Pseudomonadati</taxon>
        <taxon>Pseudomonadota</taxon>
        <taxon>Alphaproteobacteria</taxon>
        <taxon>Hyphomicrobiales</taxon>
        <taxon>Beijerinckiaceae</taxon>
        <taxon>Methylocapsa</taxon>
    </lineage>
</organism>
<evidence type="ECO:0000256" key="1">
    <source>
        <dbReference type="ARBA" id="ARBA00002356"/>
    </source>
</evidence>
<dbReference type="InterPro" id="IPR018089">
    <property type="entry name" value="OMPdecase_AS"/>
</dbReference>
<feature type="domain" description="Orotidine 5'-phosphate decarboxylase" evidence="9">
    <location>
        <begin position="18"/>
        <end position="234"/>
    </location>
</feature>
<dbReference type="Proteomes" id="UP001626536">
    <property type="component" value="Chromosome"/>
</dbReference>
<dbReference type="SUPFAM" id="SSF51366">
    <property type="entry name" value="Ribulose-phoshate binding barrel"/>
    <property type="match status" value="1"/>
</dbReference>
<dbReference type="Pfam" id="PF00215">
    <property type="entry name" value="OMPdecase"/>
    <property type="match status" value="1"/>
</dbReference>
<dbReference type="HAMAP" id="MF_01200_B">
    <property type="entry name" value="OMPdecase_type1_B"/>
    <property type="match status" value="1"/>
</dbReference>